<reference evidence="4 5" key="1">
    <citation type="submission" date="2013-04" db="EMBL/GenBank/DDBJ databases">
        <title>The Genome Sequence of Treponema medium ATCC 700293.</title>
        <authorList>
            <consortium name="The Broad Institute Genomics Platform"/>
            <person name="Earl A."/>
            <person name="Ward D."/>
            <person name="Feldgarden M."/>
            <person name="Gevers D."/>
            <person name="Leonetti C."/>
            <person name="Blanton J.M."/>
            <person name="Dewhirst F.E."/>
            <person name="Izard J."/>
            <person name="Walker B."/>
            <person name="Young S."/>
            <person name="Zeng Q."/>
            <person name="Gargeya S."/>
            <person name="Fitzgerald M."/>
            <person name="Haas B."/>
            <person name="Abouelleil A."/>
            <person name="Allen A.W."/>
            <person name="Alvarado L."/>
            <person name="Arachchi H.M."/>
            <person name="Berlin A.M."/>
            <person name="Chapman S.B."/>
            <person name="Gainer-Dewar J."/>
            <person name="Goldberg J."/>
            <person name="Griggs A."/>
            <person name="Gujja S."/>
            <person name="Hansen M."/>
            <person name="Howarth C."/>
            <person name="Imamovic A."/>
            <person name="Ireland A."/>
            <person name="Larimer J."/>
            <person name="McCowan C."/>
            <person name="Murphy C."/>
            <person name="Pearson M."/>
            <person name="Poon T.W."/>
            <person name="Priest M."/>
            <person name="Roberts A."/>
            <person name="Saif S."/>
            <person name="Shea T."/>
            <person name="Sisk P."/>
            <person name="Sykes S."/>
            <person name="Wortman J."/>
            <person name="Nusbaum C."/>
            <person name="Birren B."/>
        </authorList>
    </citation>
    <scope>NUCLEOTIDE SEQUENCE [LARGE SCALE GENOMIC DNA]</scope>
    <source>
        <strain evidence="4 5">ATCC 700293</strain>
    </source>
</reference>
<feature type="domain" description="Helix-turn-helix type 11" evidence="1">
    <location>
        <begin position="12"/>
        <end position="66"/>
    </location>
</feature>
<dbReference type="InterPro" id="IPR026881">
    <property type="entry name" value="WYL_dom"/>
</dbReference>
<dbReference type="InterPro" id="IPR036388">
    <property type="entry name" value="WH-like_DNA-bd_sf"/>
</dbReference>
<accession>A0AA87NS24</accession>
<dbReference type="PANTHER" id="PTHR34580:SF9">
    <property type="entry name" value="SLL5097 PROTEIN"/>
    <property type="match status" value="1"/>
</dbReference>
<protein>
    <recommendedName>
        <fullName evidence="6">HTH deoR-type domain-containing protein</fullName>
    </recommendedName>
</protein>
<evidence type="ECO:0000313" key="4">
    <source>
        <dbReference type="EMBL" id="EPF29716.1"/>
    </source>
</evidence>
<name>A0AA87NS24_TREMD</name>
<feature type="domain" description="WCX" evidence="3">
    <location>
        <begin position="247"/>
        <end position="323"/>
    </location>
</feature>
<dbReference type="InterPro" id="IPR051534">
    <property type="entry name" value="CBASS_pafABC_assoc_protein"/>
</dbReference>
<evidence type="ECO:0000259" key="3">
    <source>
        <dbReference type="Pfam" id="PF25583"/>
    </source>
</evidence>
<dbReference type="RefSeq" id="WP_016522414.1">
    <property type="nucleotide sequence ID" value="NZ_KE332517.1"/>
</dbReference>
<sequence>MNEKEGKVQFWRLLKIDEMIRAKRFPTVRSLAKEFEVSKRTVERDIEFLRDRYEAPIEYDHSKCGYVYTQETFFLKSLFLTDEELFSAAVFEKALRQYRNTPIEGRLKAVFAKLTELLPDDAVSVNTLWLDDTVTFIPEPSPAIRPETFEAVFTGVKTRRTIRFWYRSLTQTEPATRMCEPYHIVCQRGAWYVIGRCVDKNEERIFSFSRMSGIEVLKDRPFELPVGFTVEQYIDKNVGVWLNRREPFTVRLLFSSSVGVFAEEHIWNEEQTVRVHDDKSVEVSFKTTQFEEIKRFVLGQGASVRVLEPPELAHAVREEIERMRSLYQN</sequence>
<evidence type="ECO:0000259" key="2">
    <source>
        <dbReference type="Pfam" id="PF13280"/>
    </source>
</evidence>
<dbReference type="InterPro" id="IPR036390">
    <property type="entry name" value="WH_DNA-bd_sf"/>
</dbReference>
<dbReference type="Pfam" id="PF25583">
    <property type="entry name" value="WCX"/>
    <property type="match status" value="1"/>
</dbReference>
<dbReference type="InterPro" id="IPR013196">
    <property type="entry name" value="HTH_11"/>
</dbReference>
<dbReference type="AlphaFoldDB" id="A0AA87NS24"/>
<dbReference type="PROSITE" id="PS52050">
    <property type="entry name" value="WYL"/>
    <property type="match status" value="1"/>
</dbReference>
<evidence type="ECO:0000313" key="5">
    <source>
        <dbReference type="Proteomes" id="UP000014634"/>
    </source>
</evidence>
<dbReference type="PANTHER" id="PTHR34580">
    <property type="match status" value="1"/>
</dbReference>
<comment type="caution">
    <text evidence="4">The sequence shown here is derived from an EMBL/GenBank/DDBJ whole genome shotgun (WGS) entry which is preliminary data.</text>
</comment>
<evidence type="ECO:0008006" key="6">
    <source>
        <dbReference type="Google" id="ProtNLM"/>
    </source>
</evidence>
<dbReference type="Pfam" id="PF13280">
    <property type="entry name" value="WYL"/>
    <property type="match status" value="1"/>
</dbReference>
<dbReference type="EMBL" id="ATFE01000003">
    <property type="protein sequence ID" value="EPF29716.1"/>
    <property type="molecule type" value="Genomic_DNA"/>
</dbReference>
<dbReference type="InterPro" id="IPR057727">
    <property type="entry name" value="WCX_dom"/>
</dbReference>
<proteinExistence type="predicted"/>
<evidence type="ECO:0000259" key="1">
    <source>
        <dbReference type="Pfam" id="PF08279"/>
    </source>
</evidence>
<dbReference type="SUPFAM" id="SSF46785">
    <property type="entry name" value="Winged helix' DNA-binding domain"/>
    <property type="match status" value="1"/>
</dbReference>
<dbReference type="Gene3D" id="1.10.10.10">
    <property type="entry name" value="Winged helix-like DNA-binding domain superfamily/Winged helix DNA-binding domain"/>
    <property type="match status" value="1"/>
</dbReference>
<feature type="domain" description="WYL" evidence="2">
    <location>
        <begin position="147"/>
        <end position="216"/>
    </location>
</feature>
<dbReference type="Proteomes" id="UP000014634">
    <property type="component" value="Unassembled WGS sequence"/>
</dbReference>
<organism evidence="4 5">
    <name type="scientific">Treponema medium ATCC 700293</name>
    <dbReference type="NCBI Taxonomy" id="1125700"/>
    <lineage>
        <taxon>Bacteria</taxon>
        <taxon>Pseudomonadati</taxon>
        <taxon>Spirochaetota</taxon>
        <taxon>Spirochaetia</taxon>
        <taxon>Spirochaetales</taxon>
        <taxon>Treponemataceae</taxon>
        <taxon>Treponema</taxon>
    </lineage>
</organism>
<gene>
    <name evidence="4" type="ORF">HMPREF9195_00420</name>
</gene>
<dbReference type="Pfam" id="PF08279">
    <property type="entry name" value="HTH_11"/>
    <property type="match status" value="1"/>
</dbReference>